<dbReference type="PANTHER" id="PTHR44068:SF1">
    <property type="entry name" value="HYPOTHETICAL LOC100005854"/>
    <property type="match status" value="1"/>
</dbReference>
<evidence type="ECO:0000313" key="4">
    <source>
        <dbReference type="EMBL" id="ORE85876.1"/>
    </source>
</evidence>
<dbReference type="EMBL" id="AQQV01000003">
    <property type="protein sequence ID" value="ORE85876.1"/>
    <property type="molecule type" value="Genomic_DNA"/>
</dbReference>
<dbReference type="STRING" id="1317117.ATO7_11303"/>
<dbReference type="Gene3D" id="3.40.50.150">
    <property type="entry name" value="Vaccinia Virus protein VP39"/>
    <property type="match status" value="1"/>
</dbReference>
<dbReference type="OrthoDB" id="323463at2"/>
<organism evidence="4 5">
    <name type="scientific">Oceanococcus atlanticus</name>
    <dbReference type="NCBI Taxonomy" id="1317117"/>
    <lineage>
        <taxon>Bacteria</taxon>
        <taxon>Pseudomonadati</taxon>
        <taxon>Pseudomonadota</taxon>
        <taxon>Gammaproteobacteria</taxon>
        <taxon>Chromatiales</taxon>
        <taxon>Oceanococcaceae</taxon>
        <taxon>Oceanococcus</taxon>
    </lineage>
</organism>
<reference evidence="4 5" key="1">
    <citation type="submission" date="2013-04" db="EMBL/GenBank/DDBJ databases">
        <title>Oceanococcus atlanticus 22II-S10r2 Genome Sequencing.</title>
        <authorList>
            <person name="Lai Q."/>
            <person name="Li G."/>
            <person name="Shao Z."/>
        </authorList>
    </citation>
    <scope>NUCLEOTIDE SEQUENCE [LARGE SCALE GENOMIC DNA]</scope>
    <source>
        <strain evidence="4 5">22II-S10r2</strain>
    </source>
</reference>
<keyword evidence="5" id="KW-1185">Reference proteome</keyword>
<keyword evidence="1 4" id="KW-0808">Transferase</keyword>
<dbReference type="CDD" id="cd02440">
    <property type="entry name" value="AdoMet_MTases"/>
    <property type="match status" value="1"/>
</dbReference>
<evidence type="ECO:0000256" key="1">
    <source>
        <dbReference type="ARBA" id="ARBA00022679"/>
    </source>
</evidence>
<sequence>MSKLVSTQSQTTLSDAALAAQLRQPSGENARETAASMNRANRETNRRAIELLRLKAHNKVLEIGPGNGAFAAQIVTAAAHVAYIGLDWSHDMVLEAQRRNHRLAAIYPVVFQHGNAKHMHFADASFDKVLAVHTVYFWDNPQAHLQELRRVIKPSGQLCLAFGDRSFMHQLPFTRHGFALYDEHGMKALLESHGWQISKHQRHIESGLSNRGQMVQKTIHMMLCQAAGPTL</sequence>
<protein>
    <submittedName>
        <fullName evidence="4">SAM-dependent methyltransferase</fullName>
    </submittedName>
</protein>
<dbReference type="Pfam" id="PF08241">
    <property type="entry name" value="Methyltransf_11"/>
    <property type="match status" value="1"/>
</dbReference>
<dbReference type="GO" id="GO:0003838">
    <property type="term" value="F:sterol 24-C-methyltransferase activity"/>
    <property type="evidence" value="ECO:0007669"/>
    <property type="project" value="TreeGrafter"/>
</dbReference>
<dbReference type="Proteomes" id="UP000192342">
    <property type="component" value="Unassembled WGS sequence"/>
</dbReference>
<name>A0A1Y1SC00_9GAMM</name>
<evidence type="ECO:0000256" key="2">
    <source>
        <dbReference type="SAM" id="MobiDB-lite"/>
    </source>
</evidence>
<evidence type="ECO:0000313" key="5">
    <source>
        <dbReference type="Proteomes" id="UP000192342"/>
    </source>
</evidence>
<accession>A0A1Y1SC00</accession>
<gene>
    <name evidence="4" type="ORF">ATO7_11303</name>
</gene>
<dbReference type="RefSeq" id="WP_083561916.1">
    <property type="nucleotide sequence ID" value="NZ_AQQV01000003.1"/>
</dbReference>
<feature type="domain" description="Methyltransferase type 11" evidence="3">
    <location>
        <begin position="61"/>
        <end position="159"/>
    </location>
</feature>
<comment type="caution">
    <text evidence="4">The sequence shown here is derived from an EMBL/GenBank/DDBJ whole genome shotgun (WGS) entry which is preliminary data.</text>
</comment>
<dbReference type="InterPro" id="IPR029063">
    <property type="entry name" value="SAM-dependent_MTases_sf"/>
</dbReference>
<proteinExistence type="predicted"/>
<evidence type="ECO:0000259" key="3">
    <source>
        <dbReference type="Pfam" id="PF08241"/>
    </source>
</evidence>
<dbReference type="AlphaFoldDB" id="A0A1Y1SC00"/>
<keyword evidence="4" id="KW-0489">Methyltransferase</keyword>
<dbReference type="PANTHER" id="PTHR44068">
    <property type="entry name" value="ZGC:194242"/>
    <property type="match status" value="1"/>
</dbReference>
<dbReference type="SUPFAM" id="SSF53335">
    <property type="entry name" value="S-adenosyl-L-methionine-dependent methyltransferases"/>
    <property type="match status" value="1"/>
</dbReference>
<dbReference type="InterPro" id="IPR013216">
    <property type="entry name" value="Methyltransf_11"/>
</dbReference>
<feature type="region of interest" description="Disordered" evidence="2">
    <location>
        <begin position="23"/>
        <end position="42"/>
    </location>
</feature>
<dbReference type="InterPro" id="IPR050447">
    <property type="entry name" value="Erg6_SMT_methyltransf"/>
</dbReference>
<dbReference type="GO" id="GO:0032259">
    <property type="term" value="P:methylation"/>
    <property type="evidence" value="ECO:0007669"/>
    <property type="project" value="UniProtKB-KW"/>
</dbReference>
<dbReference type="GO" id="GO:0016126">
    <property type="term" value="P:sterol biosynthetic process"/>
    <property type="evidence" value="ECO:0007669"/>
    <property type="project" value="TreeGrafter"/>
</dbReference>